<dbReference type="InterPro" id="IPR029063">
    <property type="entry name" value="SAM-dependent_MTases_sf"/>
</dbReference>
<dbReference type="Pfam" id="PF13649">
    <property type="entry name" value="Methyltransf_25"/>
    <property type="match status" value="1"/>
</dbReference>
<dbReference type="RefSeq" id="WP_191816566.1">
    <property type="nucleotide sequence ID" value="NZ_JACSQT010000010.1"/>
</dbReference>
<organism evidence="4 5">
    <name type="scientific">Cytobacillus stercorigallinarum</name>
    <dbReference type="NCBI Taxonomy" id="2762240"/>
    <lineage>
        <taxon>Bacteria</taxon>
        <taxon>Bacillati</taxon>
        <taxon>Bacillota</taxon>
        <taxon>Bacilli</taxon>
        <taxon>Bacillales</taxon>
        <taxon>Bacillaceae</taxon>
        <taxon>Cytobacillus</taxon>
    </lineage>
</organism>
<dbReference type="InterPro" id="IPR041698">
    <property type="entry name" value="Methyltransf_25"/>
</dbReference>
<dbReference type="PANTHER" id="PTHR43861:SF1">
    <property type="entry name" value="TRANS-ACONITATE 2-METHYLTRANSFERASE"/>
    <property type="match status" value="1"/>
</dbReference>
<evidence type="ECO:0000256" key="1">
    <source>
        <dbReference type="ARBA" id="ARBA00022603"/>
    </source>
</evidence>
<dbReference type="CDD" id="cd02440">
    <property type="entry name" value="AdoMet_MTases"/>
    <property type="match status" value="1"/>
</dbReference>
<sequence>MEYRGSSVYENEVFLQNYMNRRMREESPNEMIEKPAFLKLLGDTSNKDVLELGCGAATLAKELAPFTRSYTGVDGSEKMLGLAIKNLEGIPNVTLTHASLETYDFKNETYDCIFSQLTLHYLEDFKQICENIYNSLRTDGEFVFSVQHPVLTSAFISGGGKRENWLVDDYFLIGERVEPWIDEKVVKYHRTIEQYFKILQDSQFNIMKLSEATPDKSYFPSEKEWKRRQRIPLFLLFACEKRSRK</sequence>
<evidence type="ECO:0000259" key="3">
    <source>
        <dbReference type="Pfam" id="PF13649"/>
    </source>
</evidence>
<evidence type="ECO:0000313" key="5">
    <source>
        <dbReference type="Proteomes" id="UP000657931"/>
    </source>
</evidence>
<reference evidence="4 5" key="1">
    <citation type="submission" date="2020-08" db="EMBL/GenBank/DDBJ databases">
        <title>A Genomic Blueprint of the Chicken Gut Microbiome.</title>
        <authorList>
            <person name="Gilroy R."/>
            <person name="Ravi A."/>
            <person name="Getino M."/>
            <person name="Pursley I."/>
            <person name="Horton D.L."/>
            <person name="Alikhan N.-F."/>
            <person name="Baker D."/>
            <person name="Gharbi K."/>
            <person name="Hall N."/>
            <person name="Watson M."/>
            <person name="Adriaenssens E.M."/>
            <person name="Foster-Nyarko E."/>
            <person name="Jarju S."/>
            <person name="Secka A."/>
            <person name="Antonio M."/>
            <person name="Oren A."/>
            <person name="Chaudhuri R."/>
            <person name="La Ragione R.M."/>
            <person name="Hildebrand F."/>
            <person name="Pallen M.J."/>
        </authorList>
    </citation>
    <scope>NUCLEOTIDE SEQUENCE [LARGE SCALE GENOMIC DNA]</scope>
    <source>
        <strain evidence="4 5">Sa5YUA1</strain>
    </source>
</reference>
<dbReference type="GO" id="GO:0032259">
    <property type="term" value="P:methylation"/>
    <property type="evidence" value="ECO:0007669"/>
    <property type="project" value="UniProtKB-KW"/>
</dbReference>
<evidence type="ECO:0000256" key="2">
    <source>
        <dbReference type="ARBA" id="ARBA00022679"/>
    </source>
</evidence>
<keyword evidence="5" id="KW-1185">Reference proteome</keyword>
<accession>A0ABR8QTP1</accession>
<gene>
    <name evidence="4" type="ORF">H9655_17815</name>
</gene>
<comment type="caution">
    <text evidence="4">The sequence shown here is derived from an EMBL/GenBank/DDBJ whole genome shotgun (WGS) entry which is preliminary data.</text>
</comment>
<dbReference type="Gene3D" id="3.40.50.150">
    <property type="entry name" value="Vaccinia Virus protein VP39"/>
    <property type="match status" value="1"/>
</dbReference>
<dbReference type="SUPFAM" id="SSF53335">
    <property type="entry name" value="S-adenosyl-L-methionine-dependent methyltransferases"/>
    <property type="match status" value="1"/>
</dbReference>
<feature type="domain" description="Methyltransferase" evidence="3">
    <location>
        <begin position="49"/>
        <end position="140"/>
    </location>
</feature>
<evidence type="ECO:0000313" key="4">
    <source>
        <dbReference type="EMBL" id="MBD7938895.1"/>
    </source>
</evidence>
<name>A0ABR8QTP1_9BACI</name>
<dbReference type="EMBL" id="JACSQT010000010">
    <property type="protein sequence ID" value="MBD7938895.1"/>
    <property type="molecule type" value="Genomic_DNA"/>
</dbReference>
<keyword evidence="2" id="KW-0808">Transferase</keyword>
<keyword evidence="1 4" id="KW-0489">Methyltransferase</keyword>
<dbReference type="GO" id="GO:0008168">
    <property type="term" value="F:methyltransferase activity"/>
    <property type="evidence" value="ECO:0007669"/>
    <property type="project" value="UniProtKB-KW"/>
</dbReference>
<proteinExistence type="predicted"/>
<dbReference type="Proteomes" id="UP000657931">
    <property type="component" value="Unassembled WGS sequence"/>
</dbReference>
<dbReference type="PANTHER" id="PTHR43861">
    <property type="entry name" value="TRANS-ACONITATE 2-METHYLTRANSFERASE-RELATED"/>
    <property type="match status" value="1"/>
</dbReference>
<protein>
    <submittedName>
        <fullName evidence="4">Class I SAM-dependent methyltransferase</fullName>
    </submittedName>
</protein>